<evidence type="ECO:0000313" key="2">
    <source>
        <dbReference type="Proteomes" id="UP000663879"/>
    </source>
</evidence>
<gene>
    <name evidence="1" type="ORF">OXX778_LOCUS4991</name>
</gene>
<dbReference type="EMBL" id="CAJNOC010000521">
    <property type="protein sequence ID" value="CAF0771767.1"/>
    <property type="molecule type" value="Genomic_DNA"/>
</dbReference>
<dbReference type="Proteomes" id="UP000663879">
    <property type="component" value="Unassembled WGS sequence"/>
</dbReference>
<sequence length="180" mass="20935">MEPQINSSIFKANSTLGMIKRTFKFKIKICLLYKTFVQPQLEYEVSVWRPNLKKDIHATESVQRRETKLVPEKLYQTDIYNSHCGFACTNSDLESFNNCIKPDLTQRKQLSVFLKSCIKKADFYSVNQFQIHSFLNFFIISDLARIPKRYYDRTKDYKEHLSATTKAAIEGAGISLDPSQ</sequence>
<protein>
    <submittedName>
        <fullName evidence="1">Uncharacterized protein</fullName>
    </submittedName>
</protein>
<accession>A0A813QU75</accession>
<comment type="caution">
    <text evidence="1">The sequence shown here is derived from an EMBL/GenBank/DDBJ whole genome shotgun (WGS) entry which is preliminary data.</text>
</comment>
<keyword evidence="2" id="KW-1185">Reference proteome</keyword>
<dbReference type="AlphaFoldDB" id="A0A813QU75"/>
<evidence type="ECO:0000313" key="1">
    <source>
        <dbReference type="EMBL" id="CAF0771767.1"/>
    </source>
</evidence>
<organism evidence="1 2">
    <name type="scientific">Brachionus calyciflorus</name>
    <dbReference type="NCBI Taxonomy" id="104777"/>
    <lineage>
        <taxon>Eukaryota</taxon>
        <taxon>Metazoa</taxon>
        <taxon>Spiralia</taxon>
        <taxon>Gnathifera</taxon>
        <taxon>Rotifera</taxon>
        <taxon>Eurotatoria</taxon>
        <taxon>Monogononta</taxon>
        <taxon>Pseudotrocha</taxon>
        <taxon>Ploima</taxon>
        <taxon>Brachionidae</taxon>
        <taxon>Brachionus</taxon>
    </lineage>
</organism>
<name>A0A813QU75_9BILA</name>
<reference evidence="1" key="1">
    <citation type="submission" date="2021-02" db="EMBL/GenBank/DDBJ databases">
        <authorList>
            <person name="Nowell W R."/>
        </authorList>
    </citation>
    <scope>NUCLEOTIDE SEQUENCE</scope>
    <source>
        <strain evidence="1">Ploen Becks lab</strain>
    </source>
</reference>
<proteinExistence type="predicted"/>